<evidence type="ECO:0000313" key="3">
    <source>
        <dbReference type="Proteomes" id="UP000192468"/>
    </source>
</evidence>
<protein>
    <submittedName>
        <fullName evidence="2">LytTr DNA-binding domain-containing protein</fullName>
    </submittedName>
</protein>
<dbReference type="InterPro" id="IPR046947">
    <property type="entry name" value="LytR-like"/>
</dbReference>
<keyword evidence="2" id="KW-0238">DNA-binding</keyword>
<evidence type="ECO:0000313" key="2">
    <source>
        <dbReference type="EMBL" id="SMC16808.1"/>
    </source>
</evidence>
<dbReference type="GO" id="GO:0003677">
    <property type="term" value="F:DNA binding"/>
    <property type="evidence" value="ECO:0007669"/>
    <property type="project" value="UniProtKB-KW"/>
</dbReference>
<dbReference type="Gene3D" id="2.40.50.1020">
    <property type="entry name" value="LytTr DNA-binding domain"/>
    <property type="match status" value="1"/>
</dbReference>
<feature type="domain" description="HTH LytTR-type" evidence="1">
    <location>
        <begin position="37"/>
        <end position="143"/>
    </location>
</feature>
<dbReference type="STRING" id="1121291.SAMN02745134_00158"/>
<dbReference type="PANTHER" id="PTHR37299:SF1">
    <property type="entry name" value="STAGE 0 SPORULATION PROTEIN A HOMOLOG"/>
    <property type="match status" value="1"/>
</dbReference>
<dbReference type="RefSeq" id="WP_084113375.1">
    <property type="nucleotide sequence ID" value="NZ_FWXH01000002.1"/>
</dbReference>
<name>A0A1W1WZD0_9CLOT</name>
<sequence length="143" mass="16733">MLILLDTNETYKNIGKINRTKASNTKNSMLPVIQNKIAVSKNNRTFLIDLNSILYFYRNDTKVNVITEDKAMYCVNHTLTFWEKRLLNINFFRCQKGYLVNLEKVIEIIPYFNSTLSLKLKGCTENIPVGRTFIKKFKNLVGW</sequence>
<dbReference type="OrthoDB" id="9809318at2"/>
<dbReference type="Proteomes" id="UP000192468">
    <property type="component" value="Unassembled WGS sequence"/>
</dbReference>
<gene>
    <name evidence="2" type="ORF">SAMN02745134_00158</name>
</gene>
<dbReference type="AlphaFoldDB" id="A0A1W1WZD0"/>
<keyword evidence="3" id="KW-1185">Reference proteome</keyword>
<dbReference type="InterPro" id="IPR007492">
    <property type="entry name" value="LytTR_DNA-bd_dom"/>
</dbReference>
<dbReference type="SMART" id="SM00850">
    <property type="entry name" value="LytTR"/>
    <property type="match status" value="1"/>
</dbReference>
<reference evidence="2 3" key="1">
    <citation type="submission" date="2017-04" db="EMBL/GenBank/DDBJ databases">
        <authorList>
            <person name="Afonso C.L."/>
            <person name="Miller P.J."/>
            <person name="Scott M.A."/>
            <person name="Spackman E."/>
            <person name="Goraichik I."/>
            <person name="Dimitrov K.M."/>
            <person name="Suarez D.L."/>
            <person name="Swayne D.E."/>
        </authorList>
    </citation>
    <scope>NUCLEOTIDE SEQUENCE [LARGE SCALE GENOMIC DNA]</scope>
    <source>
        <strain evidence="2 3">DSM 12555</strain>
    </source>
</reference>
<dbReference type="EMBL" id="FWXH01000002">
    <property type="protein sequence ID" value="SMC16808.1"/>
    <property type="molecule type" value="Genomic_DNA"/>
</dbReference>
<accession>A0A1W1WZD0</accession>
<dbReference type="PROSITE" id="PS50930">
    <property type="entry name" value="HTH_LYTTR"/>
    <property type="match status" value="1"/>
</dbReference>
<organism evidence="2 3">
    <name type="scientific">Clostridium acidisoli DSM 12555</name>
    <dbReference type="NCBI Taxonomy" id="1121291"/>
    <lineage>
        <taxon>Bacteria</taxon>
        <taxon>Bacillati</taxon>
        <taxon>Bacillota</taxon>
        <taxon>Clostridia</taxon>
        <taxon>Eubacteriales</taxon>
        <taxon>Clostridiaceae</taxon>
        <taxon>Clostridium</taxon>
    </lineage>
</organism>
<dbReference type="GO" id="GO:0000156">
    <property type="term" value="F:phosphorelay response regulator activity"/>
    <property type="evidence" value="ECO:0007669"/>
    <property type="project" value="InterPro"/>
</dbReference>
<dbReference type="PANTHER" id="PTHR37299">
    <property type="entry name" value="TRANSCRIPTIONAL REGULATOR-RELATED"/>
    <property type="match status" value="1"/>
</dbReference>
<dbReference type="Pfam" id="PF04397">
    <property type="entry name" value="LytTR"/>
    <property type="match status" value="1"/>
</dbReference>
<proteinExistence type="predicted"/>
<evidence type="ECO:0000259" key="1">
    <source>
        <dbReference type="PROSITE" id="PS50930"/>
    </source>
</evidence>